<evidence type="ECO:0000313" key="1">
    <source>
        <dbReference type="EMBL" id="KRX50223.1"/>
    </source>
</evidence>
<evidence type="ECO:0000313" key="2">
    <source>
        <dbReference type="Proteomes" id="UP000055048"/>
    </source>
</evidence>
<proteinExistence type="predicted"/>
<dbReference type="Proteomes" id="UP000055048">
    <property type="component" value="Unassembled WGS sequence"/>
</dbReference>
<gene>
    <name evidence="1" type="ORF">T05_4561</name>
</gene>
<dbReference type="OrthoDB" id="10404572at2759"/>
<protein>
    <submittedName>
        <fullName evidence="1">Uncharacterized protein</fullName>
    </submittedName>
</protein>
<comment type="caution">
    <text evidence="1">The sequence shown here is derived from an EMBL/GenBank/DDBJ whole genome shotgun (WGS) entry which is preliminary data.</text>
</comment>
<accession>A0A0V0UFR5</accession>
<dbReference type="AlphaFoldDB" id="A0A0V0UFR5"/>
<dbReference type="EMBL" id="JYDJ01000008">
    <property type="protein sequence ID" value="KRX50223.1"/>
    <property type="molecule type" value="Genomic_DNA"/>
</dbReference>
<keyword evidence="2" id="KW-1185">Reference proteome</keyword>
<reference evidence="1 2" key="1">
    <citation type="submission" date="2015-01" db="EMBL/GenBank/DDBJ databases">
        <title>Evolution of Trichinella species and genotypes.</title>
        <authorList>
            <person name="Korhonen P.K."/>
            <person name="Edoardo P."/>
            <person name="Giuseppe L.R."/>
            <person name="Gasser R.B."/>
        </authorList>
    </citation>
    <scope>NUCLEOTIDE SEQUENCE [LARGE SCALE GENOMIC DNA]</scope>
    <source>
        <strain evidence="1">ISS417</strain>
    </source>
</reference>
<name>A0A0V0UFR5_9BILA</name>
<organism evidence="1 2">
    <name type="scientific">Trichinella murrelli</name>
    <dbReference type="NCBI Taxonomy" id="144512"/>
    <lineage>
        <taxon>Eukaryota</taxon>
        <taxon>Metazoa</taxon>
        <taxon>Ecdysozoa</taxon>
        <taxon>Nematoda</taxon>
        <taxon>Enoplea</taxon>
        <taxon>Dorylaimia</taxon>
        <taxon>Trichinellida</taxon>
        <taxon>Trichinellidae</taxon>
        <taxon>Trichinella</taxon>
    </lineage>
</organism>
<sequence length="240" mass="27403">MNIKQEQNIFSPVSHTPILNEVQNNCNRRPGAHYRAVGNLEYHLFQTRQKEPQEDLATISRKSGPILDHQKGYGVVDRGVICHGDCRGLPRLRPLKFDFIFVICCSVIGCTAFDRGRKVNTDSSDRENSPETEVYPLASTENPLHIPVYGSKLMRKCPILISAQKTEVPSLKRFVLHLTGILTRPMENCPMNFKIHEWREMHIKGSGLNRTASKTVVKIYKRFHLVIVELQQQLKDDIAS</sequence>